<dbReference type="Gene3D" id="3.30.60.190">
    <property type="match status" value="1"/>
</dbReference>
<evidence type="ECO:0000313" key="3">
    <source>
        <dbReference type="Proteomes" id="UP000268162"/>
    </source>
</evidence>
<evidence type="ECO:0000256" key="1">
    <source>
        <dbReference type="SAM" id="MobiDB-lite"/>
    </source>
</evidence>
<feature type="compositionally biased region" description="Acidic residues" evidence="1">
    <location>
        <begin position="117"/>
        <end position="141"/>
    </location>
</feature>
<reference evidence="3" key="1">
    <citation type="journal article" date="2018" name="Nat. Microbiol.">
        <title>Leveraging single-cell genomics to expand the fungal tree of life.</title>
        <authorList>
            <person name="Ahrendt S.R."/>
            <person name="Quandt C.A."/>
            <person name="Ciobanu D."/>
            <person name="Clum A."/>
            <person name="Salamov A."/>
            <person name="Andreopoulos B."/>
            <person name="Cheng J.F."/>
            <person name="Woyke T."/>
            <person name="Pelin A."/>
            <person name="Henrissat B."/>
            <person name="Reynolds N.K."/>
            <person name="Benny G.L."/>
            <person name="Smith M.E."/>
            <person name="James T.Y."/>
            <person name="Grigoriev I.V."/>
        </authorList>
    </citation>
    <scope>NUCLEOTIDE SEQUENCE [LARGE SCALE GENOMIC DNA]</scope>
    <source>
        <strain evidence="3">RSA 468</strain>
    </source>
</reference>
<dbReference type="Proteomes" id="UP000268162">
    <property type="component" value="Unassembled WGS sequence"/>
</dbReference>
<organism evidence="2 3">
    <name type="scientific">Dimargaris cristalligena</name>
    <dbReference type="NCBI Taxonomy" id="215637"/>
    <lineage>
        <taxon>Eukaryota</taxon>
        <taxon>Fungi</taxon>
        <taxon>Fungi incertae sedis</taxon>
        <taxon>Zoopagomycota</taxon>
        <taxon>Kickxellomycotina</taxon>
        <taxon>Dimargaritomycetes</taxon>
        <taxon>Dimargaritales</taxon>
        <taxon>Dimargaritaceae</taxon>
        <taxon>Dimargaris</taxon>
    </lineage>
</organism>
<dbReference type="EMBL" id="ML002268">
    <property type="protein sequence ID" value="RKP39483.1"/>
    <property type="molecule type" value="Genomic_DNA"/>
</dbReference>
<name>A0A4Q0A0D0_9FUNG</name>
<feature type="region of interest" description="Disordered" evidence="1">
    <location>
        <begin position="570"/>
        <end position="611"/>
    </location>
</feature>
<feature type="compositionally biased region" description="Basic and acidic residues" evidence="1">
    <location>
        <begin position="163"/>
        <end position="176"/>
    </location>
</feature>
<dbReference type="CDD" id="cd23024">
    <property type="entry name" value="zf-HIT_ZNHIT2-3"/>
    <property type="match status" value="1"/>
</dbReference>
<dbReference type="AlphaFoldDB" id="A0A4Q0A0D0"/>
<keyword evidence="3" id="KW-1185">Reference proteome</keyword>
<protein>
    <submittedName>
        <fullName evidence="2">Uncharacterized protein</fullName>
    </submittedName>
</protein>
<feature type="region of interest" description="Disordered" evidence="1">
    <location>
        <begin position="103"/>
        <end position="176"/>
    </location>
</feature>
<proteinExistence type="predicted"/>
<accession>A0A4Q0A0D0</accession>
<gene>
    <name evidence="2" type="ORF">BJ085DRAFT_35222</name>
</gene>
<sequence>MDFNSPLTPKIQCQYALSNLVLCTHEAQADCCDILICAEYIQTFYTEAGHRRMAFKAERSAIKPRVVEVTSKRPNEEQEVLRLCRASAIEWLCQEIPAELLPKKRRQPTTGDQAEQSVDESDESDEEDEGDEDNEEVEEENAGNAEESKEEVEEGSTIPITRTENENENKVKNENELPISEKYEAIASSLEFPASLSLPFSPQTTPEWPDQERIINELFSGQIGEYDLPDFNAIDYNLPLPTPPEATVQGGVTPSLNQLLTMPQQTIGNQITPECTPSRGTCSPVNPMSVEALTSNQVFPDQGQINPALLEDILSLPPIHLFDDPVDASTIISPIFTKATIGASAPPAVASTGSKGCKRKYDSIAELSYLVVEEKVYLDSRRPSFCRGTMEDLSRLFDFVDSQASLVSFVDDLPGTYDRWVRSRATFGPAENFRDQYIILQFKKRPDLKWQDPTSYTDMGQYHFNNIMPVAGMFNGQMCCVFDWNMSPPTCQVCQQAASKYKCPTCRIPYTAFLHNFLTAYLAYDYPCIASPVAARWSVTRSTKLVPVSPRSNPAPPAAPIGIAANNSDLPLAQSDPVGSPADQDQDPTSELHSETITTATPIPEEREEEDEDALLRIPPAMVSEVVSEPSLHRHLANPAIRDLITTIVNDPQPLTLLKQAIQEWPEFDQFNEQILNAIDVRLPST</sequence>
<evidence type="ECO:0000313" key="2">
    <source>
        <dbReference type="EMBL" id="RKP39483.1"/>
    </source>
</evidence>
<feature type="region of interest" description="Disordered" evidence="1">
    <location>
        <begin position="546"/>
        <end position="565"/>
    </location>
</feature>